<protein>
    <recommendedName>
        <fullName evidence="2">Malectin-like domain-containing protein</fullName>
    </recommendedName>
</protein>
<dbReference type="Proteomes" id="UP001231189">
    <property type="component" value="Unassembled WGS sequence"/>
</dbReference>
<dbReference type="InterPro" id="IPR024788">
    <property type="entry name" value="Malectin-like_Carb-bd_dom"/>
</dbReference>
<dbReference type="PANTHER" id="PTHR45631">
    <property type="entry name" value="OS07G0107800 PROTEIN-RELATED"/>
    <property type="match status" value="1"/>
</dbReference>
<feature type="domain" description="Malectin-like" evidence="2">
    <location>
        <begin position="1"/>
        <end position="111"/>
    </location>
</feature>
<gene>
    <name evidence="3" type="ORF">QYE76_015943</name>
</gene>
<dbReference type="PANTHER" id="PTHR45631:SF202">
    <property type="entry name" value="SENESCENCE-INDUCED RECEPTOR-LIKE SERINE_THREONINE-PROTEIN KINASE"/>
    <property type="match status" value="1"/>
</dbReference>
<organism evidence="3 4">
    <name type="scientific">Lolium multiflorum</name>
    <name type="common">Italian ryegrass</name>
    <name type="synonym">Lolium perenne subsp. multiflorum</name>
    <dbReference type="NCBI Taxonomy" id="4521"/>
    <lineage>
        <taxon>Eukaryota</taxon>
        <taxon>Viridiplantae</taxon>
        <taxon>Streptophyta</taxon>
        <taxon>Embryophyta</taxon>
        <taxon>Tracheophyta</taxon>
        <taxon>Spermatophyta</taxon>
        <taxon>Magnoliopsida</taxon>
        <taxon>Liliopsida</taxon>
        <taxon>Poales</taxon>
        <taxon>Poaceae</taxon>
        <taxon>BOP clade</taxon>
        <taxon>Pooideae</taxon>
        <taxon>Poodae</taxon>
        <taxon>Poeae</taxon>
        <taxon>Poeae Chloroplast Group 2 (Poeae type)</taxon>
        <taxon>Loliodinae</taxon>
        <taxon>Loliinae</taxon>
        <taxon>Lolium</taxon>
    </lineage>
</organism>
<evidence type="ECO:0000256" key="1">
    <source>
        <dbReference type="ARBA" id="ARBA00004167"/>
    </source>
</evidence>
<evidence type="ECO:0000313" key="3">
    <source>
        <dbReference type="EMBL" id="KAK1699246.1"/>
    </source>
</evidence>
<evidence type="ECO:0000259" key="2">
    <source>
        <dbReference type="Pfam" id="PF12819"/>
    </source>
</evidence>
<dbReference type="EMBL" id="JAUUTY010000001">
    <property type="protein sequence ID" value="KAK1699246.1"/>
    <property type="molecule type" value="Genomic_DNA"/>
</dbReference>
<reference evidence="3" key="1">
    <citation type="submission" date="2023-07" db="EMBL/GenBank/DDBJ databases">
        <title>A chromosome-level genome assembly of Lolium multiflorum.</title>
        <authorList>
            <person name="Chen Y."/>
            <person name="Copetti D."/>
            <person name="Kolliker R."/>
            <person name="Studer B."/>
        </authorList>
    </citation>
    <scope>NUCLEOTIDE SEQUENCE</scope>
    <source>
        <strain evidence="3">02402/16</strain>
        <tissue evidence="3">Leaf</tissue>
    </source>
</reference>
<accession>A0AAD8U3D5</accession>
<comment type="subcellular location">
    <subcellularLocation>
        <location evidence="1">Membrane</location>
        <topology evidence="1">Single-pass membrane protein</topology>
    </subcellularLocation>
</comment>
<keyword evidence="4" id="KW-1185">Reference proteome</keyword>
<evidence type="ECO:0000313" key="4">
    <source>
        <dbReference type="Proteomes" id="UP001231189"/>
    </source>
</evidence>
<proteinExistence type="predicted"/>
<sequence>MQRAAMPRKVTENKIEITWDSQPLPNDPSPGYFVVLHFAELRLLRGTALRQFYVRFNGELLYPEAYTPGYLISGALYNTAPVRSSEFIVSIEATPASTRPPLLNAMEIFTVMSTTKADIP</sequence>
<dbReference type="GO" id="GO:0016020">
    <property type="term" value="C:membrane"/>
    <property type="evidence" value="ECO:0007669"/>
    <property type="project" value="UniProtKB-SubCell"/>
</dbReference>
<dbReference type="AlphaFoldDB" id="A0AAD8U3D5"/>
<comment type="caution">
    <text evidence="3">The sequence shown here is derived from an EMBL/GenBank/DDBJ whole genome shotgun (WGS) entry which is preliminary data.</text>
</comment>
<name>A0AAD8U3D5_LOLMU</name>
<dbReference type="Pfam" id="PF12819">
    <property type="entry name" value="Malectin_like"/>
    <property type="match status" value="1"/>
</dbReference>